<name>A0AAV5WWN3_9BILA</name>
<evidence type="ECO:0000313" key="2">
    <source>
        <dbReference type="EMBL" id="GMT34167.1"/>
    </source>
</evidence>
<evidence type="ECO:0000256" key="1">
    <source>
        <dbReference type="SAM" id="SignalP"/>
    </source>
</evidence>
<keyword evidence="3" id="KW-1185">Reference proteome</keyword>
<feature type="chain" id="PRO_5043730781" evidence="1">
    <location>
        <begin position="18"/>
        <end position="132"/>
    </location>
</feature>
<sequence length="132" mass="14502">MISTQLFFLFACILVQAQGNHEGCKWIGKAPFCGSMICPNNSRIVAVAQVGDGDFGRGCHLGEKSFCCRKDVIRKDFEKHCAWYGTAPACEGECPEGTVELARARTWLEDDIKDCILGGSKAFCCDEEVVLK</sequence>
<accession>A0AAV5WWN3</accession>
<feature type="signal peptide" evidence="1">
    <location>
        <begin position="1"/>
        <end position="17"/>
    </location>
</feature>
<gene>
    <name evidence="2" type="ORF">PFISCL1PPCAC_25464</name>
</gene>
<reference evidence="2" key="1">
    <citation type="submission" date="2023-10" db="EMBL/GenBank/DDBJ databases">
        <title>Genome assembly of Pristionchus species.</title>
        <authorList>
            <person name="Yoshida K."/>
            <person name="Sommer R.J."/>
        </authorList>
    </citation>
    <scope>NUCLEOTIDE SEQUENCE</scope>
    <source>
        <strain evidence="2">RS5133</strain>
    </source>
</reference>
<dbReference type="PANTHER" id="PTHR35180:SF7">
    <property type="entry name" value="SRCR DOMAIN-CONTAINING PROTEIN"/>
    <property type="match status" value="1"/>
</dbReference>
<proteinExistence type="predicted"/>
<organism evidence="2 3">
    <name type="scientific">Pristionchus fissidentatus</name>
    <dbReference type="NCBI Taxonomy" id="1538716"/>
    <lineage>
        <taxon>Eukaryota</taxon>
        <taxon>Metazoa</taxon>
        <taxon>Ecdysozoa</taxon>
        <taxon>Nematoda</taxon>
        <taxon>Chromadorea</taxon>
        <taxon>Rhabditida</taxon>
        <taxon>Rhabditina</taxon>
        <taxon>Diplogasteromorpha</taxon>
        <taxon>Diplogasteroidea</taxon>
        <taxon>Neodiplogasteridae</taxon>
        <taxon>Pristionchus</taxon>
    </lineage>
</organism>
<dbReference type="EMBL" id="BTSY01000006">
    <property type="protein sequence ID" value="GMT34167.1"/>
    <property type="molecule type" value="Genomic_DNA"/>
</dbReference>
<dbReference type="PANTHER" id="PTHR35180">
    <property type="entry name" value="PROTEIN CBG06219"/>
    <property type="match status" value="1"/>
</dbReference>
<evidence type="ECO:0000313" key="3">
    <source>
        <dbReference type="Proteomes" id="UP001432322"/>
    </source>
</evidence>
<keyword evidence="1" id="KW-0732">Signal</keyword>
<dbReference type="Proteomes" id="UP001432322">
    <property type="component" value="Unassembled WGS sequence"/>
</dbReference>
<dbReference type="AlphaFoldDB" id="A0AAV5WWN3"/>
<protein>
    <submittedName>
        <fullName evidence="2">Uncharacterized protein</fullName>
    </submittedName>
</protein>
<comment type="caution">
    <text evidence="2">The sequence shown here is derived from an EMBL/GenBank/DDBJ whole genome shotgun (WGS) entry which is preliminary data.</text>
</comment>